<protein>
    <submittedName>
        <fullName evidence="1">GIY-YIG nuclease family protein</fullName>
    </submittedName>
</protein>
<dbReference type="RefSeq" id="WP_196987124.1">
    <property type="nucleotide sequence ID" value="NZ_JADWYS010000001.1"/>
</dbReference>
<evidence type="ECO:0000313" key="1">
    <source>
        <dbReference type="EMBL" id="MBG9389321.1"/>
    </source>
</evidence>
<dbReference type="AlphaFoldDB" id="A0A931H670"/>
<dbReference type="EMBL" id="JADWYS010000001">
    <property type="protein sequence ID" value="MBG9389321.1"/>
    <property type="molecule type" value="Genomic_DNA"/>
</dbReference>
<comment type="caution">
    <text evidence="1">The sequence shown here is derived from an EMBL/GenBank/DDBJ whole genome shotgun (WGS) entry which is preliminary data.</text>
</comment>
<keyword evidence="2" id="KW-1185">Reference proteome</keyword>
<sequence length="107" mass="11997">MTEYYVTAFVYFIQQGDQPLVKVGTTVDQPAKRLAQLQVGNGSKLRLLGAIDIRAAGAHAGNRIEFAKLARARESEIHREFADERLSGEWFKLSTRVLAFIEQAKNC</sequence>
<accession>A0A931H670</accession>
<dbReference type="Pfam" id="PF13455">
    <property type="entry name" value="MUG113"/>
    <property type="match status" value="1"/>
</dbReference>
<reference evidence="1" key="1">
    <citation type="submission" date="2020-11" db="EMBL/GenBank/DDBJ databases">
        <title>Bacterial whole genome sequence for Caenimonas sp. DR4.4.</title>
        <authorList>
            <person name="Le V."/>
            <person name="Ko S.-R."/>
            <person name="Ahn C.-Y."/>
            <person name="Oh H.-M."/>
        </authorList>
    </citation>
    <scope>NUCLEOTIDE SEQUENCE</scope>
    <source>
        <strain evidence="1">DR4.4</strain>
    </source>
</reference>
<evidence type="ECO:0000313" key="2">
    <source>
        <dbReference type="Proteomes" id="UP000651050"/>
    </source>
</evidence>
<dbReference type="Proteomes" id="UP000651050">
    <property type="component" value="Unassembled WGS sequence"/>
</dbReference>
<gene>
    <name evidence="1" type="ORF">I5803_14920</name>
</gene>
<organism evidence="1 2">
    <name type="scientific">Caenimonas aquaedulcis</name>
    <dbReference type="NCBI Taxonomy" id="2793270"/>
    <lineage>
        <taxon>Bacteria</taxon>
        <taxon>Pseudomonadati</taxon>
        <taxon>Pseudomonadota</taxon>
        <taxon>Betaproteobacteria</taxon>
        <taxon>Burkholderiales</taxon>
        <taxon>Comamonadaceae</taxon>
        <taxon>Caenimonas</taxon>
    </lineage>
</organism>
<name>A0A931H670_9BURK</name>
<proteinExistence type="predicted"/>